<dbReference type="Proteomes" id="UP000620559">
    <property type="component" value="Unassembled WGS sequence"/>
</dbReference>
<sequence length="166" mass="18000">MPSTNQIIINTSPLIALVAAIGDLKILESLYTDILVPFEVYQEILIGGTTGFAIAEFQSASWLQKQSSPLTISPLLFNSLDLGEASVIQLALNKNISTVCIDEAVGRRIARLSGLSVTGSIGILLRAKREGYPLSIKTAIQKMLDRNIRLSQTVIDFAIKEAGERN</sequence>
<evidence type="ECO:0000313" key="1">
    <source>
        <dbReference type="EMBL" id="MBE9211968.1"/>
    </source>
</evidence>
<proteinExistence type="predicted"/>
<evidence type="ECO:0000313" key="2">
    <source>
        <dbReference type="Proteomes" id="UP000620559"/>
    </source>
</evidence>
<gene>
    <name evidence="1" type="ORF">IQ247_04410</name>
</gene>
<dbReference type="RefSeq" id="WP_193917450.1">
    <property type="nucleotide sequence ID" value="NZ_JADEWL010000009.1"/>
</dbReference>
<protein>
    <submittedName>
        <fullName evidence="1">DUF3368 domain-containing protein</fullName>
    </submittedName>
</protein>
<dbReference type="PANTHER" id="PTHR39550:SF1">
    <property type="entry name" value="SLL0658 PROTEIN"/>
    <property type="match status" value="1"/>
</dbReference>
<dbReference type="Pfam" id="PF11848">
    <property type="entry name" value="DUF3368"/>
    <property type="match status" value="1"/>
</dbReference>
<keyword evidence="2" id="KW-1185">Reference proteome</keyword>
<organism evidence="1 2">
    <name type="scientific">Plectonema cf. radiosum LEGE 06105</name>
    <dbReference type="NCBI Taxonomy" id="945769"/>
    <lineage>
        <taxon>Bacteria</taxon>
        <taxon>Bacillati</taxon>
        <taxon>Cyanobacteriota</taxon>
        <taxon>Cyanophyceae</taxon>
        <taxon>Oscillatoriophycideae</taxon>
        <taxon>Oscillatoriales</taxon>
        <taxon>Microcoleaceae</taxon>
        <taxon>Plectonema</taxon>
    </lineage>
</organism>
<dbReference type="AlphaFoldDB" id="A0A8J7F1I4"/>
<reference evidence="1" key="1">
    <citation type="submission" date="2020-10" db="EMBL/GenBank/DDBJ databases">
        <authorList>
            <person name="Castelo-Branco R."/>
            <person name="Eusebio N."/>
            <person name="Adriana R."/>
            <person name="Vieira A."/>
            <person name="Brugerolle De Fraissinette N."/>
            <person name="Rezende De Castro R."/>
            <person name="Schneider M.P."/>
            <person name="Vasconcelos V."/>
            <person name="Leao P.N."/>
        </authorList>
    </citation>
    <scope>NUCLEOTIDE SEQUENCE</scope>
    <source>
        <strain evidence="1">LEGE 06105</strain>
    </source>
</reference>
<dbReference type="PANTHER" id="PTHR39550">
    <property type="entry name" value="SLL0658 PROTEIN"/>
    <property type="match status" value="1"/>
</dbReference>
<comment type="caution">
    <text evidence="1">The sequence shown here is derived from an EMBL/GenBank/DDBJ whole genome shotgun (WGS) entry which is preliminary data.</text>
</comment>
<dbReference type="InterPro" id="IPR021799">
    <property type="entry name" value="PIN-like_prokaryotic"/>
</dbReference>
<dbReference type="EMBL" id="JADEWL010000009">
    <property type="protein sequence ID" value="MBE9211968.1"/>
    <property type="molecule type" value="Genomic_DNA"/>
</dbReference>
<accession>A0A8J7F1I4</accession>
<name>A0A8J7F1I4_9CYAN</name>